<evidence type="ECO:0000259" key="8">
    <source>
        <dbReference type="Pfam" id="PF04129"/>
    </source>
</evidence>
<dbReference type="Proteomes" id="UP001159428">
    <property type="component" value="Unassembled WGS sequence"/>
</dbReference>
<keyword evidence="4" id="KW-0813">Transport</keyword>
<keyword evidence="11" id="KW-1185">Reference proteome</keyword>
<dbReference type="GO" id="GO:0007041">
    <property type="term" value="P:lysosomal transport"/>
    <property type="evidence" value="ECO:0007669"/>
    <property type="project" value="TreeGrafter"/>
</dbReference>
<comment type="caution">
    <text evidence="10">The sequence shown here is derived from an EMBL/GenBank/DDBJ whole genome shotgun (WGS) entry which is preliminary data.</text>
</comment>
<dbReference type="InterPro" id="IPR048319">
    <property type="entry name" value="Vps52_CC"/>
</dbReference>
<evidence type="ECO:0000256" key="2">
    <source>
        <dbReference type="ARBA" id="ARBA00008180"/>
    </source>
</evidence>
<dbReference type="PANTHER" id="PTHR14190">
    <property type="entry name" value="SUPPRESSOR OF ACTIN MUTATIONS 2/VACUOLAR PROTEIN SORTING 52"/>
    <property type="match status" value="1"/>
</dbReference>
<feature type="compositionally biased region" description="Acidic residues" evidence="7">
    <location>
        <begin position="18"/>
        <end position="31"/>
    </location>
</feature>
<evidence type="ECO:0000256" key="7">
    <source>
        <dbReference type="SAM" id="MobiDB-lite"/>
    </source>
</evidence>
<dbReference type="GO" id="GO:0006896">
    <property type="term" value="P:Golgi to vacuole transport"/>
    <property type="evidence" value="ECO:0007669"/>
    <property type="project" value="TreeGrafter"/>
</dbReference>
<dbReference type="GO" id="GO:0015031">
    <property type="term" value="P:protein transport"/>
    <property type="evidence" value="ECO:0007669"/>
    <property type="project" value="UniProtKB-KW"/>
</dbReference>
<name>A0AAU9VT27_9CNID</name>
<dbReference type="AlphaFoldDB" id="A0AAU9VT27"/>
<evidence type="ECO:0000256" key="1">
    <source>
        <dbReference type="ARBA" id="ARBA00004601"/>
    </source>
</evidence>
<dbReference type="GO" id="GO:0019905">
    <property type="term" value="F:syntaxin binding"/>
    <property type="evidence" value="ECO:0007669"/>
    <property type="project" value="TreeGrafter"/>
</dbReference>
<dbReference type="GO" id="GO:0000938">
    <property type="term" value="C:GARP complex"/>
    <property type="evidence" value="ECO:0007669"/>
    <property type="project" value="TreeGrafter"/>
</dbReference>
<proteinExistence type="inferred from homology"/>
<feature type="region of interest" description="Disordered" evidence="7">
    <location>
        <begin position="1"/>
        <end position="31"/>
    </location>
</feature>
<sequence>MADSHQENEDNTGIPDTNEGDSNDVEDADEDLQVDLDLGELDLTSQDEFILDEVDVHIQENLEDELVKEALEKGVDLRQYSRQIEGDLHEVENASILDYIKESENIASLHNQIASCDTILASMEKMLTSFQEDLGSISSEIQTLQEQSLSMNIKLKNRQAIKGELSQFVGDIVVPPSMITHINETPVTEQAFIEQLHELHHKIDFAKEQSFKGALSVNDVGHILEMLKGKAVHKIRDYVLQRIYQFRRPMTNYQIPQNALLKFRYFNEFLMAHHRQVAREIRDEYIDTMSKIYFSYFKTYISKLLKLQFEEQADRDDLMGIEDNAKRDILFQMNIIFSGRVALKNRSTIFTLGSRGSVLTSELEEPVIVPHAAQKSEKKYSFESLFRSMHFALLDNSCREYLFLADFFMVQKNSARDLFTAVFGKTLSLFLKQMDTYLESCFDAIGIFLCIHIVHRYRILMHKRSVPALDKYWDTVLEMSWPRFTYVVELNVDSVRNTDPQRLGVIDIRPHYITRRYAEFSAAIVSLNESFPDEKVNKVLAALQVEVENFILRMAAEFPLRKEQLIFLINNYDMMLAVLLERTSEDSKEVESFQQLLTARIQEFVEEALSPAFGGMVAFVKETEPLLERGQGQVIRPDEKRIQQLVRGFASDWKRSIENINQEIMRSFSNFKNGTTILQAALTQLIQYYHRFQKILSQHPFKRLPIRSELINIHHVMVEVKKHKTTF</sequence>
<dbReference type="InterPro" id="IPR007258">
    <property type="entry name" value="Vps52"/>
</dbReference>
<evidence type="ECO:0000256" key="3">
    <source>
        <dbReference type="ARBA" id="ARBA00017083"/>
    </source>
</evidence>
<evidence type="ECO:0000256" key="5">
    <source>
        <dbReference type="ARBA" id="ARBA00022927"/>
    </source>
</evidence>
<dbReference type="GO" id="GO:0032456">
    <property type="term" value="P:endocytic recycling"/>
    <property type="evidence" value="ECO:0007669"/>
    <property type="project" value="TreeGrafter"/>
</dbReference>
<accession>A0AAU9VT27</accession>
<organism evidence="10 11">
    <name type="scientific">Pocillopora meandrina</name>
    <dbReference type="NCBI Taxonomy" id="46732"/>
    <lineage>
        <taxon>Eukaryota</taxon>
        <taxon>Metazoa</taxon>
        <taxon>Cnidaria</taxon>
        <taxon>Anthozoa</taxon>
        <taxon>Hexacorallia</taxon>
        <taxon>Scleractinia</taxon>
        <taxon>Astrocoeniina</taxon>
        <taxon>Pocilloporidae</taxon>
        <taxon>Pocillopora</taxon>
    </lineage>
</organism>
<dbReference type="Pfam" id="PF20655">
    <property type="entry name" value="Vps52_C"/>
    <property type="match status" value="1"/>
</dbReference>
<comment type="similarity">
    <text evidence="2">Belongs to the VPS52 family.</text>
</comment>
<dbReference type="PANTHER" id="PTHR14190:SF7">
    <property type="entry name" value="VACUOLAR PROTEIN SORTING-ASSOCIATED PROTEIN 52 HOMOLOG"/>
    <property type="match status" value="1"/>
</dbReference>
<evidence type="ECO:0000259" key="9">
    <source>
        <dbReference type="Pfam" id="PF20655"/>
    </source>
</evidence>
<evidence type="ECO:0000313" key="10">
    <source>
        <dbReference type="EMBL" id="CAH3038477.1"/>
    </source>
</evidence>
<comment type="subcellular location">
    <subcellularLocation>
        <location evidence="1">Golgi apparatus</location>
        <location evidence="1">trans-Golgi network</location>
    </subcellularLocation>
</comment>
<dbReference type="GO" id="GO:0042147">
    <property type="term" value="P:retrograde transport, endosome to Golgi"/>
    <property type="evidence" value="ECO:0007669"/>
    <property type="project" value="TreeGrafter"/>
</dbReference>
<gene>
    <name evidence="10" type="ORF">PMEA_00021712</name>
</gene>
<feature type="domain" description="Vps52 coiled-coil" evidence="8">
    <location>
        <begin position="98"/>
        <end position="270"/>
    </location>
</feature>
<evidence type="ECO:0000256" key="6">
    <source>
        <dbReference type="ARBA" id="ARBA00023034"/>
    </source>
</evidence>
<evidence type="ECO:0000256" key="4">
    <source>
        <dbReference type="ARBA" id="ARBA00022448"/>
    </source>
</evidence>
<dbReference type="Pfam" id="PF04129">
    <property type="entry name" value="Vps52_CC"/>
    <property type="match status" value="1"/>
</dbReference>
<feature type="domain" description="Vps52 C-terminal" evidence="9">
    <location>
        <begin position="287"/>
        <end position="605"/>
    </location>
</feature>
<evidence type="ECO:0000313" key="11">
    <source>
        <dbReference type="Proteomes" id="UP001159428"/>
    </source>
</evidence>
<reference evidence="10 11" key="1">
    <citation type="submission" date="2022-05" db="EMBL/GenBank/DDBJ databases">
        <authorList>
            <consortium name="Genoscope - CEA"/>
            <person name="William W."/>
        </authorList>
    </citation>
    <scope>NUCLEOTIDE SEQUENCE [LARGE SCALE GENOMIC DNA]</scope>
</reference>
<protein>
    <recommendedName>
        <fullName evidence="3">Vacuolar protein sorting-associated protein 52 homolog</fullName>
    </recommendedName>
</protein>
<dbReference type="EMBL" id="CALNXJ010000004">
    <property type="protein sequence ID" value="CAH3038477.1"/>
    <property type="molecule type" value="Genomic_DNA"/>
</dbReference>
<keyword evidence="5" id="KW-0653">Protein transport</keyword>
<dbReference type="GO" id="GO:0005829">
    <property type="term" value="C:cytosol"/>
    <property type="evidence" value="ECO:0007669"/>
    <property type="project" value="GOC"/>
</dbReference>
<keyword evidence="6" id="KW-0333">Golgi apparatus</keyword>
<dbReference type="InterPro" id="IPR048361">
    <property type="entry name" value="Vps52_C"/>
</dbReference>